<dbReference type="EMBL" id="CP041614">
    <property type="protein sequence ID" value="QDO85042.1"/>
    <property type="molecule type" value="Genomic_DNA"/>
</dbReference>
<name>A0ABX5X3M1_9GAMM</name>
<proteinExistence type="predicted"/>
<gene>
    <name evidence="1" type="ORF">FM037_19665</name>
</gene>
<protein>
    <submittedName>
        <fullName evidence="1">Uncharacterized protein</fullName>
    </submittedName>
</protein>
<sequence>MRGISYANITLLPFVGNEHKTMPKGLMFNTKDYLQLVDDTGRIVRADKRGSMSEESANLIKTL</sequence>
<accession>A0ABX5X3M1</accession>
<dbReference type="RefSeq" id="WP_144047388.1">
    <property type="nucleotide sequence ID" value="NZ_CP041614.1"/>
</dbReference>
<reference evidence="1 2" key="1">
    <citation type="submission" date="2019-07" db="EMBL/GenBank/DDBJ databases">
        <title>Shewanella sp. YLB-06 whole genomic sequence.</title>
        <authorList>
            <person name="Yu L."/>
        </authorList>
    </citation>
    <scope>NUCLEOTIDE SEQUENCE [LARGE SCALE GENOMIC DNA]</scope>
    <source>
        <strain evidence="1 2">YLB-06</strain>
    </source>
</reference>
<organism evidence="1 2">
    <name type="scientific">Shewanella psychropiezotolerans</name>
    <dbReference type="NCBI Taxonomy" id="2593655"/>
    <lineage>
        <taxon>Bacteria</taxon>
        <taxon>Pseudomonadati</taxon>
        <taxon>Pseudomonadota</taxon>
        <taxon>Gammaproteobacteria</taxon>
        <taxon>Alteromonadales</taxon>
        <taxon>Shewanellaceae</taxon>
        <taxon>Shewanella</taxon>
    </lineage>
</organism>
<evidence type="ECO:0000313" key="1">
    <source>
        <dbReference type="EMBL" id="QDO85042.1"/>
    </source>
</evidence>
<evidence type="ECO:0000313" key="2">
    <source>
        <dbReference type="Proteomes" id="UP000315947"/>
    </source>
</evidence>
<dbReference type="Proteomes" id="UP000315947">
    <property type="component" value="Chromosome"/>
</dbReference>
<keyword evidence="2" id="KW-1185">Reference proteome</keyword>